<dbReference type="RefSeq" id="WP_131892253.1">
    <property type="nucleotide sequence ID" value="NZ_SMKZ01000005.1"/>
</dbReference>
<sequence>MATEPSSPLPDKDYNLVSVVQASLNYAWQMETYIADAKKAGDAELAEWFSKIQHNNQKAGEQGKKMLAARLSQEMSG</sequence>
<protein>
    <submittedName>
        <fullName evidence="1">Uncharacterized protein</fullName>
    </submittedName>
</protein>
<reference evidence="1 2" key="1">
    <citation type="submission" date="2019-03" db="EMBL/GenBank/DDBJ databases">
        <title>Draft genome sequences of novel Actinobacteria.</title>
        <authorList>
            <person name="Sahin N."/>
            <person name="Ay H."/>
            <person name="Saygin H."/>
        </authorList>
    </citation>
    <scope>NUCLEOTIDE SEQUENCE [LARGE SCALE GENOMIC DNA]</scope>
    <source>
        <strain evidence="1 2">5K138</strain>
    </source>
</reference>
<dbReference type="OrthoDB" id="495805at2"/>
<gene>
    <name evidence="1" type="ORF">E1269_05645</name>
</gene>
<keyword evidence="2" id="KW-1185">Reference proteome</keyword>
<evidence type="ECO:0000313" key="1">
    <source>
        <dbReference type="EMBL" id="TDE13514.1"/>
    </source>
</evidence>
<accession>A0A4R5DN21</accession>
<dbReference type="EMBL" id="SMKZ01000005">
    <property type="protein sequence ID" value="TDE13514.1"/>
    <property type="molecule type" value="Genomic_DNA"/>
</dbReference>
<proteinExistence type="predicted"/>
<dbReference type="InParanoid" id="A0A4R5DN21"/>
<name>A0A4R5DN21_9ACTN</name>
<evidence type="ECO:0000313" key="2">
    <source>
        <dbReference type="Proteomes" id="UP000294739"/>
    </source>
</evidence>
<organism evidence="1 2">
    <name type="scientific">Jiangella asiatica</name>
    <dbReference type="NCBI Taxonomy" id="2530372"/>
    <lineage>
        <taxon>Bacteria</taxon>
        <taxon>Bacillati</taxon>
        <taxon>Actinomycetota</taxon>
        <taxon>Actinomycetes</taxon>
        <taxon>Jiangellales</taxon>
        <taxon>Jiangellaceae</taxon>
        <taxon>Jiangella</taxon>
    </lineage>
</organism>
<dbReference type="AlphaFoldDB" id="A0A4R5DN21"/>
<comment type="caution">
    <text evidence="1">The sequence shown here is derived from an EMBL/GenBank/DDBJ whole genome shotgun (WGS) entry which is preliminary data.</text>
</comment>
<dbReference type="Proteomes" id="UP000294739">
    <property type="component" value="Unassembled WGS sequence"/>
</dbReference>